<dbReference type="OrthoDB" id="4829932at2"/>
<comment type="caution">
    <text evidence="2">The sequence shown here is derived from an EMBL/GenBank/DDBJ whole genome shotgun (WGS) entry which is preliminary data.</text>
</comment>
<evidence type="ECO:0000313" key="3">
    <source>
        <dbReference type="Proteomes" id="UP000253508"/>
    </source>
</evidence>
<feature type="chain" id="PRO_5016934976" description="Alternate-type signal peptide domain-containing protein" evidence="1">
    <location>
        <begin position="19"/>
        <end position="190"/>
    </location>
</feature>
<organism evidence="2 3">
    <name type="scientific">Microbacterium sorbitolivorans</name>
    <dbReference type="NCBI Taxonomy" id="1867410"/>
    <lineage>
        <taxon>Bacteria</taxon>
        <taxon>Bacillati</taxon>
        <taxon>Actinomycetota</taxon>
        <taxon>Actinomycetes</taxon>
        <taxon>Micrococcales</taxon>
        <taxon>Microbacteriaceae</taxon>
        <taxon>Microbacterium</taxon>
    </lineage>
</organism>
<feature type="signal peptide" evidence="1">
    <location>
        <begin position="1"/>
        <end position="18"/>
    </location>
</feature>
<dbReference type="RefSeq" id="WP_114117413.1">
    <property type="nucleotide sequence ID" value="NZ_BMHU01000003.1"/>
</dbReference>
<sequence>MRTPSKWRLPLFATAALAAGATLGGGTLALWNGTASGSAATVVAGNLDISSADVVWAETSADVTSPQAGMFLVRQGDSATATFPFEAVLDGDNLAGNIGVDWRVAPSLPAGVTGDYSVFDSDENELASGTLGAGTPSLARVTTGGDYVLRVTLDFADLSDRFGTDSAVQTADLGEFDITLTQIRSGEGFE</sequence>
<evidence type="ECO:0008006" key="4">
    <source>
        <dbReference type="Google" id="ProtNLM"/>
    </source>
</evidence>
<evidence type="ECO:0000256" key="1">
    <source>
        <dbReference type="SAM" id="SignalP"/>
    </source>
</evidence>
<dbReference type="EMBL" id="QORO01000002">
    <property type="protein sequence ID" value="RCK59801.1"/>
    <property type="molecule type" value="Genomic_DNA"/>
</dbReference>
<protein>
    <recommendedName>
        <fullName evidence="4">Alternate-type signal peptide domain-containing protein</fullName>
    </recommendedName>
</protein>
<proteinExistence type="predicted"/>
<dbReference type="Proteomes" id="UP000253508">
    <property type="component" value="Unassembled WGS sequence"/>
</dbReference>
<keyword evidence="1" id="KW-0732">Signal</keyword>
<evidence type="ECO:0000313" key="2">
    <source>
        <dbReference type="EMBL" id="RCK59801.1"/>
    </source>
</evidence>
<keyword evidence="3" id="KW-1185">Reference proteome</keyword>
<gene>
    <name evidence="2" type="ORF">DTO57_06440</name>
</gene>
<dbReference type="AlphaFoldDB" id="A0A367Y440"/>
<accession>A0A367Y440</accession>
<reference evidence="2 3" key="1">
    <citation type="submission" date="2018-07" db="EMBL/GenBank/DDBJ databases">
        <title>Microbacterium endoborsara sp. nov., a novel actinobacterium isolated from Borszczowia aralocaspica.</title>
        <authorList>
            <person name="An D."/>
        </authorList>
    </citation>
    <scope>NUCLEOTIDE SEQUENCE [LARGE SCALE GENOMIC DNA]</scope>
    <source>
        <strain evidence="2 3">C1.15228</strain>
    </source>
</reference>
<name>A0A367Y440_9MICO</name>